<sequence>MRWLWLLVVLVVAGCGVRPTDPVAAGNPPLGAAAGPILFFVRDGKLEPVMRESGRLGTVSGAVVDLLSGPTQAEIAAGYTTELLNAAVSTSVSALREGFVTVSLSPAPVYLSETAVDQIVCTVIAVQAQLGASAGGIGVRIDGRGWPGGGIQPTGSAWRCPVIS</sequence>
<evidence type="ECO:0000313" key="1">
    <source>
        <dbReference type="EMBL" id="NYI91142.1"/>
    </source>
</evidence>
<gene>
    <name evidence="1" type="ORF">HNR02_004465</name>
</gene>
<accession>A0A853B8P7</accession>
<reference evidence="1 2" key="1">
    <citation type="submission" date="2020-07" db="EMBL/GenBank/DDBJ databases">
        <title>Sequencing the genomes of 1000 actinobacteria strains.</title>
        <authorList>
            <person name="Klenk H.-P."/>
        </authorList>
    </citation>
    <scope>NUCLEOTIDE SEQUENCE [LARGE SCALE GENOMIC DNA]</scope>
    <source>
        <strain evidence="1 2">DSM 104006</strain>
    </source>
</reference>
<dbReference type="EMBL" id="JACCFK010000001">
    <property type="protein sequence ID" value="NYI91142.1"/>
    <property type="molecule type" value="Genomic_DNA"/>
</dbReference>
<organism evidence="1 2">
    <name type="scientific">Amycolatopsis endophytica</name>
    <dbReference type="NCBI Taxonomy" id="860233"/>
    <lineage>
        <taxon>Bacteria</taxon>
        <taxon>Bacillati</taxon>
        <taxon>Actinomycetota</taxon>
        <taxon>Actinomycetes</taxon>
        <taxon>Pseudonocardiales</taxon>
        <taxon>Pseudonocardiaceae</taxon>
        <taxon>Amycolatopsis</taxon>
    </lineage>
</organism>
<protein>
    <recommendedName>
        <fullName evidence="3">GerMN domain-containing protein</fullName>
    </recommendedName>
</protein>
<dbReference type="AlphaFoldDB" id="A0A853B8P7"/>
<proteinExistence type="predicted"/>
<dbReference type="RefSeq" id="WP_179775068.1">
    <property type="nucleotide sequence ID" value="NZ_JACCFK010000001.1"/>
</dbReference>
<evidence type="ECO:0008006" key="3">
    <source>
        <dbReference type="Google" id="ProtNLM"/>
    </source>
</evidence>
<dbReference type="Proteomes" id="UP000549616">
    <property type="component" value="Unassembled WGS sequence"/>
</dbReference>
<keyword evidence="2" id="KW-1185">Reference proteome</keyword>
<comment type="caution">
    <text evidence="1">The sequence shown here is derived from an EMBL/GenBank/DDBJ whole genome shotgun (WGS) entry which is preliminary data.</text>
</comment>
<name>A0A853B8P7_9PSEU</name>
<dbReference type="PROSITE" id="PS51257">
    <property type="entry name" value="PROKAR_LIPOPROTEIN"/>
    <property type="match status" value="1"/>
</dbReference>
<evidence type="ECO:0000313" key="2">
    <source>
        <dbReference type="Proteomes" id="UP000549616"/>
    </source>
</evidence>